<dbReference type="GO" id="GO:0046872">
    <property type="term" value="F:metal ion binding"/>
    <property type="evidence" value="ECO:0007669"/>
    <property type="project" value="UniProtKB-UniRule"/>
</dbReference>
<feature type="binding site" description="axial binding residue" evidence="17">
    <location>
        <position position="193"/>
    </location>
    <ligand>
        <name>heme b</name>
        <dbReference type="ChEBI" id="CHEBI:60344"/>
        <label>b566</label>
    </ligand>
    <ligandPart>
        <name>Fe</name>
        <dbReference type="ChEBI" id="CHEBI:18248"/>
    </ligandPart>
</feature>
<dbReference type="Pfam" id="PF00032">
    <property type="entry name" value="Cytochrom_B_C"/>
    <property type="match status" value="1"/>
</dbReference>
<keyword evidence="4 18" id="KW-0813">Transport</keyword>
<evidence type="ECO:0000256" key="3">
    <source>
        <dbReference type="ARBA" id="ARBA00013531"/>
    </source>
</evidence>
<feature type="binding site" description="axial binding residue" evidence="17">
    <location>
        <position position="94"/>
    </location>
    <ligand>
        <name>heme b</name>
        <dbReference type="ChEBI" id="CHEBI:60344"/>
        <label>b566</label>
    </ligand>
    <ligandPart>
        <name>Fe</name>
        <dbReference type="ChEBI" id="CHEBI:18248"/>
    </ligandPart>
</feature>
<keyword evidence="7 18" id="KW-0812">Transmembrane</keyword>
<evidence type="ECO:0000256" key="1">
    <source>
        <dbReference type="ARBA" id="ARBA00002566"/>
    </source>
</evidence>
<comment type="cofactor">
    <cofactor evidence="18">
        <name>heme b</name>
        <dbReference type="ChEBI" id="CHEBI:60344"/>
    </cofactor>
    <text evidence="18">Binds 2 heme groups non-covalently.</text>
</comment>
<keyword evidence="8 17" id="KW-0479">Metal-binding</keyword>
<evidence type="ECO:0000256" key="9">
    <source>
        <dbReference type="ARBA" id="ARBA00022792"/>
    </source>
</evidence>
<evidence type="ECO:0000256" key="5">
    <source>
        <dbReference type="ARBA" id="ARBA00022617"/>
    </source>
</evidence>
<comment type="function">
    <text evidence="1 18">Component of the ubiquinol-cytochrome c reductase complex (complex III or cytochrome b-c1 complex) that is part of the mitochondrial respiratory chain. The b-c1 complex mediates electron transfer from ubiquinol to cytochrome c. Contributes to the generation of a proton gradient across the mitochondrial membrane that is then used for ATP synthesis.</text>
</comment>
<feature type="domain" description="Cytochrome b/b6 N-terminal region profile" evidence="19">
    <location>
        <begin position="1"/>
        <end position="206"/>
    </location>
</feature>
<feature type="transmembrane region" description="Helical" evidence="18">
    <location>
        <begin position="175"/>
        <end position="196"/>
    </location>
</feature>
<evidence type="ECO:0000256" key="16">
    <source>
        <dbReference type="PIRSR" id="PIRSR038885-1"/>
    </source>
</evidence>
<keyword evidence="12 17" id="KW-0408">Iron</keyword>
<keyword evidence="6 18" id="KW-0679">Respiratory chain</keyword>
<dbReference type="InterPro" id="IPR048260">
    <property type="entry name" value="Cytochrome_b_C_euk/bac"/>
</dbReference>
<dbReference type="InterPro" id="IPR005797">
    <property type="entry name" value="Cyt_b/b6_N"/>
</dbReference>
<evidence type="ECO:0000313" key="21">
    <source>
        <dbReference type="EMBL" id="APX39117.1"/>
    </source>
</evidence>
<comment type="subcellular location">
    <subcellularLocation>
        <location evidence="2">Mitochondrion inner membrane</location>
        <topology evidence="2">Multi-pass membrane protein</topology>
    </subcellularLocation>
</comment>
<feature type="transmembrane region" description="Helical" evidence="18">
    <location>
        <begin position="346"/>
        <end position="366"/>
    </location>
</feature>
<dbReference type="PANTHER" id="PTHR19271">
    <property type="entry name" value="CYTOCHROME B"/>
    <property type="match status" value="1"/>
</dbReference>
<reference evidence="21" key="1">
    <citation type="journal article" date="2017" name="Hydrobiologia">
        <title>Next-generation sequencing of Dreissena polymorpha transcriptome sheds light on its mitochondrial DNA.</title>
        <authorList>
            <person name="Soroka M."/>
            <person name="Rymaszewska A."/>
            <person name="Sanko T."/>
            <person name="Przylucka A."/>
            <person name="Lubosny M."/>
            <person name="Smietanka B."/>
            <person name="Burzynski A."/>
        </authorList>
    </citation>
    <scope>NUCLEOTIDE SEQUENCE</scope>
</reference>
<gene>
    <name evidence="21" type="primary">CYTB</name>
</gene>
<dbReference type="GO" id="GO:0005743">
    <property type="term" value="C:mitochondrial inner membrane"/>
    <property type="evidence" value="ECO:0007669"/>
    <property type="project" value="UniProtKB-SubCell"/>
</dbReference>
<organism evidence="21">
    <name type="scientific">Dreissena polymorpha</name>
    <name type="common">Zebra mussel</name>
    <name type="synonym">Mytilus polymorpha</name>
    <dbReference type="NCBI Taxonomy" id="45954"/>
    <lineage>
        <taxon>Eukaryota</taxon>
        <taxon>Metazoa</taxon>
        <taxon>Spiralia</taxon>
        <taxon>Lophotrochozoa</taxon>
        <taxon>Mollusca</taxon>
        <taxon>Bivalvia</taxon>
        <taxon>Autobranchia</taxon>
        <taxon>Heteroconchia</taxon>
        <taxon>Euheterodonta</taxon>
        <taxon>Imparidentia</taxon>
        <taxon>Neoheterodontei</taxon>
        <taxon>Myida</taxon>
        <taxon>Dreissenoidea</taxon>
        <taxon>Dreissenidae</taxon>
        <taxon>Dreissena</taxon>
    </lineage>
</organism>
<dbReference type="GO" id="GO:0006122">
    <property type="term" value="P:mitochondrial electron transport, ubiquinol to cytochrome c"/>
    <property type="evidence" value="ECO:0007669"/>
    <property type="project" value="TreeGrafter"/>
</dbReference>
<evidence type="ECO:0000256" key="17">
    <source>
        <dbReference type="PIRSR" id="PIRSR038885-2"/>
    </source>
</evidence>
<proteinExistence type="inferred from homology"/>
<keyword evidence="14 18" id="KW-0496">Mitochondrion</keyword>
<feature type="transmembrane region" description="Helical" evidence="18">
    <location>
        <begin position="322"/>
        <end position="339"/>
    </location>
</feature>
<keyword evidence="13" id="KW-0830">Ubiquinone</keyword>
<dbReference type="Gene3D" id="1.20.810.10">
    <property type="entry name" value="Cytochrome Bc1 Complex, Chain C"/>
    <property type="match status" value="1"/>
</dbReference>
<dbReference type="InterPro" id="IPR016174">
    <property type="entry name" value="Di-haem_cyt_TM"/>
</dbReference>
<feature type="domain" description="Cytochrome b/b6 C-terminal region profile" evidence="20">
    <location>
        <begin position="207"/>
        <end position="379"/>
    </location>
</feature>
<keyword evidence="10 18" id="KW-0249">Electron transport</keyword>
<dbReference type="PROSITE" id="PS51002">
    <property type="entry name" value="CYTB_NTER"/>
    <property type="match status" value="1"/>
</dbReference>
<evidence type="ECO:0000256" key="10">
    <source>
        <dbReference type="ARBA" id="ARBA00022982"/>
    </source>
</evidence>
<dbReference type="PANTHER" id="PTHR19271:SF16">
    <property type="entry name" value="CYTOCHROME B"/>
    <property type="match status" value="1"/>
</dbReference>
<feature type="transmembrane region" description="Helical" evidence="18">
    <location>
        <begin position="285"/>
        <end position="302"/>
    </location>
</feature>
<evidence type="ECO:0000259" key="20">
    <source>
        <dbReference type="PROSITE" id="PS51003"/>
    </source>
</evidence>
<keyword evidence="5 17" id="KW-0349">Heme</keyword>
<dbReference type="SUPFAM" id="SSF81648">
    <property type="entry name" value="a domain/subunit of cytochrome bc1 complex (Ubiquinol-cytochrome c reductase)"/>
    <property type="match status" value="1"/>
</dbReference>
<evidence type="ECO:0000259" key="19">
    <source>
        <dbReference type="PROSITE" id="PS51002"/>
    </source>
</evidence>
<dbReference type="InterPro" id="IPR030689">
    <property type="entry name" value="Cytochrome_b"/>
</dbReference>
<dbReference type="PIRSF" id="PIRSF038885">
    <property type="entry name" value="COB"/>
    <property type="match status" value="1"/>
</dbReference>
<evidence type="ECO:0000256" key="12">
    <source>
        <dbReference type="ARBA" id="ARBA00023004"/>
    </source>
</evidence>
<keyword evidence="11 18" id="KW-1133">Transmembrane helix</keyword>
<feature type="transmembrane region" description="Helical" evidence="18">
    <location>
        <begin position="33"/>
        <end position="52"/>
    </location>
</feature>
<dbReference type="PROSITE" id="PS51003">
    <property type="entry name" value="CYTB_CTER"/>
    <property type="match status" value="1"/>
</dbReference>
<feature type="binding site" description="axial binding residue" evidence="17">
    <location>
        <position position="179"/>
    </location>
    <ligand>
        <name>heme b</name>
        <dbReference type="ChEBI" id="CHEBI:60344"/>
        <label>b562</label>
    </ligand>
    <ligandPart>
        <name>Fe</name>
        <dbReference type="ChEBI" id="CHEBI:18248"/>
    </ligandPart>
</feature>
<keyword evidence="9" id="KW-0999">Mitochondrion inner membrane</keyword>
<evidence type="ECO:0000256" key="13">
    <source>
        <dbReference type="ARBA" id="ARBA00023075"/>
    </source>
</evidence>
<dbReference type="CDD" id="cd00290">
    <property type="entry name" value="cytochrome_b_C"/>
    <property type="match status" value="1"/>
</dbReference>
<evidence type="ECO:0000256" key="6">
    <source>
        <dbReference type="ARBA" id="ARBA00022660"/>
    </source>
</evidence>
<dbReference type="GO" id="GO:0045275">
    <property type="term" value="C:respiratory chain complex III"/>
    <property type="evidence" value="ECO:0007669"/>
    <property type="project" value="InterPro"/>
</dbReference>
<dbReference type="SMR" id="A0A1P8NLW1"/>
<dbReference type="InterPro" id="IPR036150">
    <property type="entry name" value="Cyt_b/b6_C_sf"/>
</dbReference>
<dbReference type="InterPro" id="IPR048259">
    <property type="entry name" value="Cytochrome_b_N_euk/bac"/>
</dbReference>
<dbReference type="InterPro" id="IPR027387">
    <property type="entry name" value="Cytb/b6-like_sf"/>
</dbReference>
<feature type="transmembrane region" description="Helical" evidence="18">
    <location>
        <begin position="108"/>
        <end position="130"/>
    </location>
</feature>
<keyword evidence="15 18" id="KW-0472">Membrane</keyword>
<dbReference type="SUPFAM" id="SSF81342">
    <property type="entry name" value="Transmembrane di-heme cytochromes"/>
    <property type="match status" value="1"/>
</dbReference>
<evidence type="ECO:0000256" key="15">
    <source>
        <dbReference type="ARBA" id="ARBA00023136"/>
    </source>
</evidence>
<geneLocation type="mitochondrion" evidence="21"/>
<evidence type="ECO:0000256" key="11">
    <source>
        <dbReference type="ARBA" id="ARBA00022989"/>
    </source>
</evidence>
<feature type="transmembrane region" description="Helical" evidence="18">
    <location>
        <begin position="136"/>
        <end position="163"/>
    </location>
</feature>
<comment type="cofactor">
    <cofactor evidence="17">
        <name>heme</name>
        <dbReference type="ChEBI" id="CHEBI:30413"/>
    </cofactor>
    <text evidence="17">Binds 2 heme groups non-covalently.</text>
</comment>
<evidence type="ECO:0000256" key="7">
    <source>
        <dbReference type="ARBA" id="ARBA00022692"/>
    </source>
</evidence>
<dbReference type="Pfam" id="PF00033">
    <property type="entry name" value="Cytochrome_B"/>
    <property type="match status" value="1"/>
</dbReference>
<dbReference type="CDD" id="cd00284">
    <property type="entry name" value="Cytochrome_b_N"/>
    <property type="match status" value="1"/>
</dbReference>
<feature type="binding site" description="axial binding residue" evidence="17">
    <location>
        <position position="80"/>
    </location>
    <ligand>
        <name>heme b</name>
        <dbReference type="ChEBI" id="CHEBI:60344"/>
        <label>b562</label>
    </ligand>
    <ligandPart>
        <name>Fe</name>
        <dbReference type="ChEBI" id="CHEBI:18248"/>
    </ligandPart>
</feature>
<feature type="transmembrane region" description="Helical" evidence="18">
    <location>
        <begin position="229"/>
        <end position="248"/>
    </location>
</feature>
<protein>
    <recommendedName>
        <fullName evidence="3 18">Cytochrome b</fullName>
    </recommendedName>
</protein>
<dbReference type="EMBL" id="KY091877">
    <property type="protein sequence ID" value="APX39117.1"/>
    <property type="molecule type" value="Genomic_DNA"/>
</dbReference>
<dbReference type="GO" id="GO:0008121">
    <property type="term" value="F:quinol-cytochrome-c reductase activity"/>
    <property type="evidence" value="ECO:0007669"/>
    <property type="project" value="InterPro"/>
</dbReference>
<dbReference type="InterPro" id="IPR005798">
    <property type="entry name" value="Cyt_b/b6_C"/>
</dbReference>
<evidence type="ECO:0000256" key="4">
    <source>
        <dbReference type="ARBA" id="ARBA00022448"/>
    </source>
</evidence>
<dbReference type="GO" id="GO:0016491">
    <property type="term" value="F:oxidoreductase activity"/>
    <property type="evidence" value="ECO:0007669"/>
    <property type="project" value="UniProtKB-UniRule"/>
</dbReference>
<comment type="similarity">
    <text evidence="18">Belongs to the cytochrome b family.</text>
</comment>
<accession>A0A1P8NLW1</accession>
<feature type="transmembrane region" description="Helical" evidence="18">
    <location>
        <begin position="72"/>
        <end position="96"/>
    </location>
</feature>
<evidence type="ECO:0000256" key="8">
    <source>
        <dbReference type="ARBA" id="ARBA00022723"/>
    </source>
</evidence>
<feature type="binding site" evidence="16">
    <location>
        <position position="198"/>
    </location>
    <ligand>
        <name>a ubiquinone</name>
        <dbReference type="ChEBI" id="CHEBI:16389"/>
    </ligand>
</feature>
<evidence type="ECO:0000256" key="2">
    <source>
        <dbReference type="ARBA" id="ARBA00004448"/>
    </source>
</evidence>
<name>A0A1P8NLW1_DREPO</name>
<evidence type="ECO:0000256" key="18">
    <source>
        <dbReference type="RuleBase" id="RU362117"/>
    </source>
</evidence>
<evidence type="ECO:0000256" key="14">
    <source>
        <dbReference type="ARBA" id="ARBA00023128"/>
    </source>
</evidence>
<sequence length="383" mass="43956">MRIRTDWYRTILKTALEFPAPANLSWLWNFGSLMGWCLIVQIVSGLLLVMHYTPSVESAFDSVVHIMRDVHYGWLIRGFHANGASMFFICVYIHIARGLFYESFFMKHVWMSGVTMLILLMAVAFTGYVLPWGQMSYWGATVITNLFSAIPKIGSSIVALLWGGDCVCDATLKRFFALHFLMPFILLVLLMVHVGFLHTTGSSNPLGIDTSTQTVPFYPYYFYKDLLGIGWYMVILFTIAMCFPDLFADPENFIRADPVKTPLHIQPEWYFLFAYSILRSIPNKVGGVVVMVSSLLILYTLPFITPHSSHIRGYQHNPFAKIYFWLFVANFVVLSYTGACPVEFPFVEMGMVSTMFYFVYFMTNWMPKLLWEKALLCATNYKG</sequence>
<dbReference type="AlphaFoldDB" id="A0A1P8NLW1"/>